<evidence type="ECO:0000313" key="3">
    <source>
        <dbReference type="Proteomes" id="UP001497600"/>
    </source>
</evidence>
<dbReference type="SUPFAM" id="SSF56672">
    <property type="entry name" value="DNA/RNA polymerases"/>
    <property type="match status" value="1"/>
</dbReference>
<name>A0ABP0ENG3_9ASCO</name>
<reference evidence="2 3" key="1">
    <citation type="submission" date="2024-01" db="EMBL/GenBank/DDBJ databases">
        <authorList>
            <consortium name="Genoscope - CEA"/>
            <person name="William W."/>
        </authorList>
    </citation>
    <scope>NUCLEOTIDE SEQUENCE [LARGE SCALE GENOMIC DNA]</scope>
    <source>
        <strain evidence="2 3">29B2s-10</strain>
    </source>
</reference>
<dbReference type="Pfam" id="PF00078">
    <property type="entry name" value="RVT_1"/>
    <property type="match status" value="1"/>
</dbReference>
<dbReference type="PANTHER" id="PTHR31635:SF196">
    <property type="entry name" value="REVERSE TRANSCRIPTASE DOMAIN-CONTAINING PROTEIN-RELATED"/>
    <property type="match status" value="1"/>
</dbReference>
<sequence length="279" mass="31983">MLLDFNKAFDRVSHEYLAQILPSIKLSPKILQALRAITEQQEAQVYINKCYGTSFPLKSGVRQGNPASPLLFILALEPFLIKIQANLLGFKFSIHFIQGITLKYSAYADDVLIYLKDSTDVERLKKELKVFCSYSGSKVNFDKSIIYSFKQELKEPRIANFPVKAYSDTEFTYLGVSSKTIDWTRQIEKLRRGLFLNLIQGVPTLDRVQGINTYLFPKLYFRDLHTPMTDKHIQEMIRKAKTLLPKGIGEANLFKIPEKGGYGLLDLQIQLQGRRASYI</sequence>
<protein>
    <recommendedName>
        <fullName evidence="1">Reverse transcriptase domain-containing protein</fullName>
    </recommendedName>
</protein>
<dbReference type="InterPro" id="IPR043502">
    <property type="entry name" value="DNA/RNA_pol_sf"/>
</dbReference>
<dbReference type="EMBL" id="OZ004259">
    <property type="protein sequence ID" value="CAK7919684.1"/>
    <property type="molecule type" value="Genomic_DNA"/>
</dbReference>
<gene>
    <name evidence="2" type="ORF">CAAN4_G20054</name>
</gene>
<dbReference type="PANTHER" id="PTHR31635">
    <property type="entry name" value="REVERSE TRANSCRIPTASE DOMAIN-CONTAINING PROTEIN-RELATED"/>
    <property type="match status" value="1"/>
</dbReference>
<evidence type="ECO:0000313" key="2">
    <source>
        <dbReference type="EMBL" id="CAK7919684.1"/>
    </source>
</evidence>
<accession>A0ABP0ENG3</accession>
<organism evidence="2 3">
    <name type="scientific">[Candida] anglica</name>
    <dbReference type="NCBI Taxonomy" id="148631"/>
    <lineage>
        <taxon>Eukaryota</taxon>
        <taxon>Fungi</taxon>
        <taxon>Dikarya</taxon>
        <taxon>Ascomycota</taxon>
        <taxon>Saccharomycotina</taxon>
        <taxon>Pichiomycetes</taxon>
        <taxon>Debaryomycetaceae</taxon>
        <taxon>Kurtzmaniella</taxon>
    </lineage>
</organism>
<proteinExistence type="predicted"/>
<dbReference type="Proteomes" id="UP001497600">
    <property type="component" value="Chromosome G"/>
</dbReference>
<keyword evidence="3" id="KW-1185">Reference proteome</keyword>
<dbReference type="InterPro" id="IPR000477">
    <property type="entry name" value="RT_dom"/>
</dbReference>
<dbReference type="PROSITE" id="PS50878">
    <property type="entry name" value="RT_POL"/>
    <property type="match status" value="1"/>
</dbReference>
<feature type="domain" description="Reverse transcriptase" evidence="1">
    <location>
        <begin position="1"/>
        <end position="178"/>
    </location>
</feature>
<evidence type="ECO:0000259" key="1">
    <source>
        <dbReference type="PROSITE" id="PS50878"/>
    </source>
</evidence>